<dbReference type="PANTHER" id="PTHR47691:SF3">
    <property type="entry name" value="HTH-TYPE TRANSCRIPTIONAL REGULATOR RV0890C-RELATED"/>
    <property type="match status" value="1"/>
</dbReference>
<evidence type="ECO:0000259" key="5">
    <source>
        <dbReference type="PROSITE" id="PS51755"/>
    </source>
</evidence>
<protein>
    <submittedName>
        <fullName evidence="6">BTAD domain-containing putative transcriptional regulator</fullName>
    </submittedName>
</protein>
<dbReference type="Proteomes" id="UP001501470">
    <property type="component" value="Unassembled WGS sequence"/>
</dbReference>
<dbReference type="PANTHER" id="PTHR47691">
    <property type="entry name" value="REGULATOR-RELATED"/>
    <property type="match status" value="1"/>
</dbReference>
<sequence>MEFRILGPLEVIAAGRVVALGGPKPRAVLATLLLDADQVISVDRLIDGVWGEDPPPSAKNALQTYLSRLRRVIGPETLERHQRGYRVVASARQIDAQRFEHGVARSREALTADPAAALRSVDAALTLWRGPALMDLADDPAAQAEIARLTELRQVAAELRVDALLGLGRTAEAVAAASALVAEHPLREGSRARLMLSLYRAGRQAEALATYHEARIMLADEYGLDPGGELATLAQSILRQEPHLGPAVPALPQPPQPPQAPALPQPPPLPADRFLGRDVEVAEVRALLRDHRLITLVGPGGSGKSRLAAEVCRGLGRDVCVAELAGLADDTLLEPTLAQAFGLAVSTDLAGVAAAVGDRRIVLLVDNGEHLVDALAGVVPRLLTGLPGLRILVTSRVPLSIGGERRHPVPPLPAATAAVELFLDRAAAVAPDWRCDAAERAVVTRICERLDGLPLAVELAAGQLVALSPAQILERLDDPAALRTARRDVPARHRSLDTAIDVTYRLLDQPQRDTFARLSVFAGTFDLDAAERVAGDVLTPLTGLITASLVTTLPDTSPRRYRMLQTLRQYAGRRLGDDERRAVRRRHLARAAELAATADRELRGPHARWWLRALSAEQDDTRAALAFALGGEDPAAGLRLAADLAWFWYRTGHITEGLRWLRAGLDAAPDAPGDDRARALTGIACLQYLAGDVAASTEAILVALELARAAGHPTTLARASAYLTLSLGLRGQLEEGAKMGEEAREQAIASGADWVLPEALISIGLIAGASGDAETAAAALDEAIEVGTRCGFVWSAGSARWIRAKQAAVNGEHDEAYTLTRRATRDLDEEDDVTGWLATTHLLAGTLALTGRPGAGAVLLGAVDALGGQVGYSPQRMDPLNGPRNVAAVTSRLGPAEYDAAHRRGQLMDRAAVRAYIDGL</sequence>
<evidence type="ECO:0000256" key="3">
    <source>
        <dbReference type="PROSITE-ProRule" id="PRU01091"/>
    </source>
</evidence>
<accession>A0ABN2CHC8</accession>
<dbReference type="InterPro" id="IPR036388">
    <property type="entry name" value="WH-like_DNA-bd_sf"/>
</dbReference>
<dbReference type="RefSeq" id="WP_344510984.1">
    <property type="nucleotide sequence ID" value="NZ_BAAAQD010000026.1"/>
</dbReference>
<gene>
    <name evidence="6" type="ORF">GCM10009827_093040</name>
</gene>
<feature type="region of interest" description="Disordered" evidence="4">
    <location>
        <begin position="244"/>
        <end position="267"/>
    </location>
</feature>
<dbReference type="SMART" id="SM01043">
    <property type="entry name" value="BTAD"/>
    <property type="match status" value="1"/>
</dbReference>
<dbReference type="InterPro" id="IPR005158">
    <property type="entry name" value="BTAD"/>
</dbReference>
<dbReference type="CDD" id="cd15831">
    <property type="entry name" value="BTAD"/>
    <property type="match status" value="1"/>
</dbReference>
<reference evidence="6 7" key="1">
    <citation type="journal article" date="2019" name="Int. J. Syst. Evol. Microbiol.">
        <title>The Global Catalogue of Microorganisms (GCM) 10K type strain sequencing project: providing services to taxonomists for standard genome sequencing and annotation.</title>
        <authorList>
            <consortium name="The Broad Institute Genomics Platform"/>
            <consortium name="The Broad Institute Genome Sequencing Center for Infectious Disease"/>
            <person name="Wu L."/>
            <person name="Ma J."/>
        </authorList>
    </citation>
    <scope>NUCLEOTIDE SEQUENCE [LARGE SCALE GENOMIC DNA]</scope>
    <source>
        <strain evidence="6 7">JCM 15933</strain>
    </source>
</reference>
<dbReference type="Pfam" id="PF00486">
    <property type="entry name" value="Trans_reg_C"/>
    <property type="match status" value="1"/>
</dbReference>
<dbReference type="SUPFAM" id="SSF52540">
    <property type="entry name" value="P-loop containing nucleoside triphosphate hydrolases"/>
    <property type="match status" value="1"/>
</dbReference>
<evidence type="ECO:0000256" key="2">
    <source>
        <dbReference type="ARBA" id="ARBA00023125"/>
    </source>
</evidence>
<evidence type="ECO:0000256" key="1">
    <source>
        <dbReference type="ARBA" id="ARBA00005820"/>
    </source>
</evidence>
<dbReference type="Pfam" id="PF03704">
    <property type="entry name" value="BTAD"/>
    <property type="match status" value="1"/>
</dbReference>
<evidence type="ECO:0000313" key="6">
    <source>
        <dbReference type="EMBL" id="GAA1557507.1"/>
    </source>
</evidence>
<dbReference type="Gene3D" id="1.25.40.10">
    <property type="entry name" value="Tetratricopeptide repeat domain"/>
    <property type="match status" value="2"/>
</dbReference>
<keyword evidence="7" id="KW-1185">Reference proteome</keyword>
<organism evidence="6 7">
    <name type="scientific">Dactylosporangium maewongense</name>
    <dbReference type="NCBI Taxonomy" id="634393"/>
    <lineage>
        <taxon>Bacteria</taxon>
        <taxon>Bacillati</taxon>
        <taxon>Actinomycetota</taxon>
        <taxon>Actinomycetes</taxon>
        <taxon>Micromonosporales</taxon>
        <taxon>Micromonosporaceae</taxon>
        <taxon>Dactylosporangium</taxon>
    </lineage>
</organism>
<proteinExistence type="inferred from homology"/>
<evidence type="ECO:0000313" key="7">
    <source>
        <dbReference type="Proteomes" id="UP001501470"/>
    </source>
</evidence>
<dbReference type="EMBL" id="BAAAQD010000026">
    <property type="protein sequence ID" value="GAA1557507.1"/>
    <property type="molecule type" value="Genomic_DNA"/>
</dbReference>
<dbReference type="SUPFAM" id="SSF48452">
    <property type="entry name" value="TPR-like"/>
    <property type="match status" value="2"/>
</dbReference>
<dbReference type="SUPFAM" id="SSF46894">
    <property type="entry name" value="C-terminal effector domain of the bipartite response regulators"/>
    <property type="match status" value="1"/>
</dbReference>
<dbReference type="InterPro" id="IPR016032">
    <property type="entry name" value="Sig_transdc_resp-reg_C-effctor"/>
</dbReference>
<feature type="DNA-binding region" description="OmpR/PhoB-type" evidence="3">
    <location>
        <begin position="1"/>
        <end position="89"/>
    </location>
</feature>
<dbReference type="Gene3D" id="1.10.10.10">
    <property type="entry name" value="Winged helix-like DNA-binding domain superfamily/Winged helix DNA-binding domain"/>
    <property type="match status" value="1"/>
</dbReference>
<feature type="domain" description="OmpR/PhoB-type" evidence="5">
    <location>
        <begin position="1"/>
        <end position="89"/>
    </location>
</feature>
<dbReference type="SMART" id="SM00862">
    <property type="entry name" value="Trans_reg_C"/>
    <property type="match status" value="1"/>
</dbReference>
<dbReference type="InterPro" id="IPR027417">
    <property type="entry name" value="P-loop_NTPase"/>
</dbReference>
<evidence type="ECO:0000256" key="4">
    <source>
        <dbReference type="SAM" id="MobiDB-lite"/>
    </source>
</evidence>
<feature type="compositionally biased region" description="Pro residues" evidence="4">
    <location>
        <begin position="249"/>
        <end position="267"/>
    </location>
</feature>
<comment type="caution">
    <text evidence="6">The sequence shown here is derived from an EMBL/GenBank/DDBJ whole genome shotgun (WGS) entry which is preliminary data.</text>
</comment>
<dbReference type="InterPro" id="IPR058852">
    <property type="entry name" value="HTH_77"/>
</dbReference>
<keyword evidence="2 3" id="KW-0238">DNA-binding</keyword>
<dbReference type="PROSITE" id="PS51755">
    <property type="entry name" value="OMPR_PHOB"/>
    <property type="match status" value="1"/>
</dbReference>
<dbReference type="Gene3D" id="3.40.50.300">
    <property type="entry name" value="P-loop containing nucleotide triphosphate hydrolases"/>
    <property type="match status" value="1"/>
</dbReference>
<dbReference type="Pfam" id="PF25872">
    <property type="entry name" value="HTH_77"/>
    <property type="match status" value="1"/>
</dbReference>
<dbReference type="InterPro" id="IPR001867">
    <property type="entry name" value="OmpR/PhoB-type_DNA-bd"/>
</dbReference>
<name>A0ABN2CHC8_9ACTN</name>
<dbReference type="InterPro" id="IPR011990">
    <property type="entry name" value="TPR-like_helical_dom_sf"/>
</dbReference>
<comment type="similarity">
    <text evidence="1">Belongs to the AfsR/DnrI/RedD regulatory family.</text>
</comment>